<dbReference type="GO" id="GO:0031564">
    <property type="term" value="P:transcription antitermination"/>
    <property type="evidence" value="ECO:0007669"/>
    <property type="project" value="InterPro"/>
</dbReference>
<dbReference type="SUPFAM" id="SSF69705">
    <property type="entry name" value="Transcription factor NusA, N-terminal domain"/>
    <property type="match status" value="1"/>
</dbReference>
<feature type="domain" description="Transcription factor NusA N-terminal" evidence="2">
    <location>
        <begin position="6"/>
        <end position="110"/>
    </location>
</feature>
<evidence type="ECO:0000259" key="2">
    <source>
        <dbReference type="Pfam" id="PF08529"/>
    </source>
</evidence>
<dbReference type="PANTHER" id="PTHR22648:SF0">
    <property type="entry name" value="TRANSCRIPTION TERMINATION_ANTITERMINATION PROTEIN NUSA"/>
    <property type="match status" value="1"/>
</dbReference>
<organism evidence="3">
    <name type="scientific">marine sediment metagenome</name>
    <dbReference type="NCBI Taxonomy" id="412755"/>
    <lineage>
        <taxon>unclassified sequences</taxon>
        <taxon>metagenomes</taxon>
        <taxon>ecological metagenomes</taxon>
    </lineage>
</organism>
<dbReference type="InterPro" id="IPR013735">
    <property type="entry name" value="TF_NusA_N"/>
</dbReference>
<dbReference type="GO" id="GO:0006353">
    <property type="term" value="P:DNA-templated transcription termination"/>
    <property type="evidence" value="ECO:0007669"/>
    <property type="project" value="InterPro"/>
</dbReference>
<keyword evidence="1" id="KW-0694">RNA-binding</keyword>
<feature type="non-terminal residue" evidence="3">
    <location>
        <position position="110"/>
    </location>
</feature>
<dbReference type="Gene3D" id="3.30.1480.10">
    <property type="entry name" value="NusA, N-terminal domain"/>
    <property type="match status" value="1"/>
</dbReference>
<dbReference type="GO" id="GO:0003723">
    <property type="term" value="F:RNA binding"/>
    <property type="evidence" value="ECO:0007669"/>
    <property type="project" value="UniProtKB-KW"/>
</dbReference>
<dbReference type="PANTHER" id="PTHR22648">
    <property type="entry name" value="TRANSCRIPTION TERMINATION FACTOR NUSA"/>
    <property type="match status" value="1"/>
</dbReference>
<evidence type="ECO:0000313" key="3">
    <source>
        <dbReference type="EMBL" id="GAG83397.1"/>
    </source>
</evidence>
<comment type="caution">
    <text evidence="3">The sequence shown here is derived from an EMBL/GenBank/DDBJ whole genome shotgun (WGS) entry which is preliminary data.</text>
</comment>
<dbReference type="InterPro" id="IPR036555">
    <property type="entry name" value="NusA_N_sf"/>
</dbReference>
<name>X1BQC4_9ZZZZ</name>
<evidence type="ECO:0000256" key="1">
    <source>
        <dbReference type="ARBA" id="ARBA00022884"/>
    </source>
</evidence>
<proteinExistence type="predicted"/>
<reference evidence="3" key="1">
    <citation type="journal article" date="2014" name="Front. Microbiol.">
        <title>High frequency of phylogenetically diverse reductive dehalogenase-homologous genes in deep subseafloor sedimentary metagenomes.</title>
        <authorList>
            <person name="Kawai M."/>
            <person name="Futagami T."/>
            <person name="Toyoda A."/>
            <person name="Takaki Y."/>
            <person name="Nishi S."/>
            <person name="Hori S."/>
            <person name="Arai W."/>
            <person name="Tsubouchi T."/>
            <person name="Morono Y."/>
            <person name="Uchiyama I."/>
            <person name="Ito T."/>
            <person name="Fujiyama A."/>
            <person name="Inagaki F."/>
            <person name="Takami H."/>
        </authorList>
    </citation>
    <scope>NUCLEOTIDE SEQUENCE</scope>
    <source>
        <strain evidence="3">Expedition CK06-06</strain>
    </source>
</reference>
<gene>
    <name evidence="3" type="ORF">S01H4_21901</name>
</gene>
<dbReference type="Pfam" id="PF08529">
    <property type="entry name" value="NusA_N"/>
    <property type="match status" value="1"/>
</dbReference>
<dbReference type="AlphaFoldDB" id="X1BQC4"/>
<dbReference type="InterPro" id="IPR030842">
    <property type="entry name" value="TF_NusA_bacterial"/>
</dbReference>
<accession>X1BQC4</accession>
<dbReference type="EMBL" id="BART01009972">
    <property type="protein sequence ID" value="GAG83397.1"/>
    <property type="molecule type" value="Genomic_DNA"/>
</dbReference>
<protein>
    <recommendedName>
        <fullName evidence="2">Transcription factor NusA N-terminal domain-containing protein</fullName>
    </recommendedName>
</protein>
<dbReference type="GO" id="GO:0003700">
    <property type="term" value="F:DNA-binding transcription factor activity"/>
    <property type="evidence" value="ECO:0007669"/>
    <property type="project" value="InterPro"/>
</dbReference>
<sequence length="110" mass="12472">MSELTELTRVMDSVCKDKGIEKDEIVSAVEEAVLSAAQKLFRMQDMDKELEVHFNENDGDVELFEFKTVVEETEDPEMEITEAEAMDLDPESELGDQIGVKINPDFTRIA</sequence>
<dbReference type="GO" id="GO:0005829">
    <property type="term" value="C:cytosol"/>
    <property type="evidence" value="ECO:0007669"/>
    <property type="project" value="TreeGrafter"/>
</dbReference>